<dbReference type="EMBL" id="CM017647">
    <property type="protein sequence ID" value="TYJ03117.1"/>
    <property type="molecule type" value="Genomic_DNA"/>
</dbReference>
<evidence type="ECO:0008006" key="6">
    <source>
        <dbReference type="Google" id="ProtNLM"/>
    </source>
</evidence>
<feature type="coiled-coil region" evidence="1">
    <location>
        <begin position="625"/>
        <end position="669"/>
    </location>
</feature>
<feature type="compositionally biased region" description="Polar residues" evidence="2">
    <location>
        <begin position="358"/>
        <end position="370"/>
    </location>
</feature>
<feature type="region of interest" description="Disordered" evidence="2">
    <location>
        <begin position="358"/>
        <end position="389"/>
    </location>
</feature>
<name>A0A5D2WNG0_GOSMU</name>
<evidence type="ECO:0000256" key="2">
    <source>
        <dbReference type="SAM" id="MobiDB-lite"/>
    </source>
</evidence>
<feature type="compositionally biased region" description="Polar residues" evidence="2">
    <location>
        <begin position="513"/>
        <end position="535"/>
    </location>
</feature>
<keyword evidence="1" id="KW-0175">Coiled coil</keyword>
<keyword evidence="3" id="KW-1133">Transmembrane helix</keyword>
<evidence type="ECO:0000313" key="5">
    <source>
        <dbReference type="Proteomes" id="UP000323597"/>
    </source>
</evidence>
<feature type="region of interest" description="Disordered" evidence="2">
    <location>
        <begin position="857"/>
        <end position="896"/>
    </location>
</feature>
<evidence type="ECO:0000313" key="4">
    <source>
        <dbReference type="EMBL" id="TYJ03117.1"/>
    </source>
</evidence>
<evidence type="ECO:0000256" key="1">
    <source>
        <dbReference type="SAM" id="Coils"/>
    </source>
</evidence>
<feature type="region of interest" description="Disordered" evidence="2">
    <location>
        <begin position="570"/>
        <end position="615"/>
    </location>
</feature>
<feature type="coiled-coil region" evidence="1">
    <location>
        <begin position="706"/>
        <end position="773"/>
    </location>
</feature>
<dbReference type="PANTHER" id="PTHR48459">
    <property type="entry name" value="CUE DOMAIN-CONTAINING PROTEIN"/>
    <property type="match status" value="1"/>
</dbReference>
<reference evidence="4 5" key="1">
    <citation type="submission" date="2019-07" db="EMBL/GenBank/DDBJ databases">
        <title>WGS assembly of Gossypium mustelinum.</title>
        <authorList>
            <person name="Chen Z.J."/>
            <person name="Sreedasyam A."/>
            <person name="Ando A."/>
            <person name="Song Q."/>
            <person name="De L."/>
            <person name="Hulse-Kemp A."/>
            <person name="Ding M."/>
            <person name="Ye W."/>
            <person name="Kirkbride R."/>
            <person name="Jenkins J."/>
            <person name="Plott C."/>
            <person name="Lovell J."/>
            <person name="Lin Y.-M."/>
            <person name="Vaughn R."/>
            <person name="Liu B."/>
            <person name="Li W."/>
            <person name="Simpson S."/>
            <person name="Scheffler B."/>
            <person name="Saski C."/>
            <person name="Grover C."/>
            <person name="Hu G."/>
            <person name="Conover J."/>
            <person name="Carlson J."/>
            <person name="Shu S."/>
            <person name="Boston L."/>
            <person name="Williams M."/>
            <person name="Peterson D."/>
            <person name="Mcgee K."/>
            <person name="Jones D."/>
            <person name="Wendel J."/>
            <person name="Stelly D."/>
            <person name="Grimwood J."/>
            <person name="Schmutz J."/>
        </authorList>
    </citation>
    <scope>NUCLEOTIDE SEQUENCE [LARGE SCALE GENOMIC DNA]</scope>
    <source>
        <strain evidence="4">1408120.09</strain>
    </source>
</reference>
<dbReference type="PANTHER" id="PTHR48459:SF1">
    <property type="entry name" value="CUE DOMAIN-CONTAINING PROTEIN"/>
    <property type="match status" value="1"/>
</dbReference>
<feature type="region of interest" description="Disordered" evidence="2">
    <location>
        <begin position="509"/>
        <end position="535"/>
    </location>
</feature>
<sequence>MENHHVLWDRQQQNIHFSYDTCVELFFWDTGILGLFALTIAVSMFRRKMSAQRWRVNVHPNDEPESDDSGILNEGILLLVFESMKWDLQVLCLTASVNRKLRAIAKRLLWRKLCVFRAPCMVAALANGAPNGRIGGGWDALAKLMFFCSGCESTRHFMVSRAIPGHFTRASRFSKTSGRSFLAKKCRGDLLFVSDPCEHPMGDKEDDLGIFRGVFRGFMRSKTRAGLIRRQVPFDERVRCPYCGTRVWSMTAARLVPKSAARRLGSGDRRLEYFVCVNGHLHGACWLVPLSSDEEVCDDREEDVDGDDDDVNEDHGGYDEVDSRILKAVAIENSKDVDAAAEIVLSEILPYLSKGTVAGSSSWRNRSPPVQANEAVDEEESNQSRPNNVLLGKTACSSAEPLFEPNKVARDIGLTGSATNVDSVEPPNAASTSKFHENKNNEPADIETDELILLGSSERSGESGKDRSGVILNTSGIESSLLYVNHEIRESGSSSKDRPIDIEDGFVRAPHASSDTADNSTSLLENTGTSGSSSGHLIFDGPVDLHAVSCKNSSLNATLVGEENAVAALVPSSSQEQMQEALRAGLHSESSHSSDSEKQESGALGNNEDDTFNSVVSRSSQTCRIDLLEEVIEDAKHNKKTLFQAMQSIMNLMREVELQEEAAEQAKEECARGGSDILVKVEELKQMLPHAKEANDMHAGEVYGEKAILATEVRELQSRLHSLSEERDKSLSVLDEMHQTLEARQAAAKELMKAAEQEKLEKEESALNALAEQEAIMLKVVQESETLQQEAEENSKLREFLMDCGQIVDSLQGEISVICQDVRLLKEKFDERIPLSKSISSSQTSCILASSSSSLKSMASDLGPEQGEATKILEKKRPTPSVDMQSPKSRSYEEQYKADDKELLDEGWEFFDDVEIKI</sequence>
<feature type="region of interest" description="Disordered" evidence="2">
    <location>
        <begin position="298"/>
        <end position="317"/>
    </location>
</feature>
<keyword evidence="3" id="KW-0812">Transmembrane</keyword>
<dbReference type="AlphaFoldDB" id="A0A5D2WNG0"/>
<feature type="compositionally biased region" description="Basic and acidic residues" evidence="2">
    <location>
        <begin position="589"/>
        <end position="600"/>
    </location>
</feature>
<feature type="region of interest" description="Disordered" evidence="2">
    <location>
        <begin position="418"/>
        <end position="442"/>
    </location>
</feature>
<gene>
    <name evidence="4" type="ORF">E1A91_A12G006300v1</name>
</gene>
<accession>A0A5D2WNG0</accession>
<dbReference type="Proteomes" id="UP000323597">
    <property type="component" value="Chromosome A12"/>
</dbReference>
<feature type="compositionally biased region" description="Acidic residues" evidence="2">
    <location>
        <begin position="298"/>
        <end position="312"/>
    </location>
</feature>
<proteinExistence type="predicted"/>
<evidence type="ECO:0000256" key="3">
    <source>
        <dbReference type="SAM" id="Phobius"/>
    </source>
</evidence>
<organism evidence="4 5">
    <name type="scientific">Gossypium mustelinum</name>
    <name type="common">Cotton</name>
    <name type="synonym">Gossypium caicoense</name>
    <dbReference type="NCBI Taxonomy" id="34275"/>
    <lineage>
        <taxon>Eukaryota</taxon>
        <taxon>Viridiplantae</taxon>
        <taxon>Streptophyta</taxon>
        <taxon>Embryophyta</taxon>
        <taxon>Tracheophyta</taxon>
        <taxon>Spermatophyta</taxon>
        <taxon>Magnoliopsida</taxon>
        <taxon>eudicotyledons</taxon>
        <taxon>Gunneridae</taxon>
        <taxon>Pentapetalae</taxon>
        <taxon>rosids</taxon>
        <taxon>malvids</taxon>
        <taxon>Malvales</taxon>
        <taxon>Malvaceae</taxon>
        <taxon>Malvoideae</taxon>
        <taxon>Gossypium</taxon>
    </lineage>
</organism>
<feature type="transmembrane region" description="Helical" evidence="3">
    <location>
        <begin position="25"/>
        <end position="45"/>
    </location>
</feature>
<keyword evidence="3" id="KW-0472">Membrane</keyword>
<protein>
    <recommendedName>
        <fullName evidence="6">F-box domain-containing protein</fullName>
    </recommendedName>
</protein>
<keyword evidence="5" id="KW-1185">Reference proteome</keyword>